<reference evidence="12" key="1">
    <citation type="submission" date="2020-04" db="EMBL/GenBank/DDBJ databases">
        <authorList>
            <person name="Zhang T."/>
        </authorList>
    </citation>
    <scope>NUCLEOTIDE SEQUENCE</scope>
    <source>
        <strain evidence="12">HKST-UBA79</strain>
    </source>
</reference>
<dbReference type="PROSITE" id="PS00829">
    <property type="entry name" value="GREAB_1"/>
    <property type="match status" value="1"/>
</dbReference>
<dbReference type="Proteomes" id="UP000740557">
    <property type="component" value="Unassembled WGS sequence"/>
</dbReference>
<dbReference type="GO" id="GO:0070063">
    <property type="term" value="F:RNA polymerase binding"/>
    <property type="evidence" value="ECO:0007669"/>
    <property type="project" value="InterPro"/>
</dbReference>
<evidence type="ECO:0000256" key="7">
    <source>
        <dbReference type="ARBA" id="ARBA00030776"/>
    </source>
</evidence>
<dbReference type="GO" id="GO:0032784">
    <property type="term" value="P:regulation of DNA-templated transcription elongation"/>
    <property type="evidence" value="ECO:0007669"/>
    <property type="project" value="UniProtKB-UniRule"/>
</dbReference>
<dbReference type="NCBIfam" id="NF001263">
    <property type="entry name" value="PRK00226.1-4"/>
    <property type="match status" value="1"/>
</dbReference>
<dbReference type="Pfam" id="PF03449">
    <property type="entry name" value="GreA_GreB_N"/>
    <property type="match status" value="1"/>
</dbReference>
<dbReference type="InterPro" id="IPR036805">
    <property type="entry name" value="Tscrpt_elong_fac_GreA/B_N_sf"/>
</dbReference>
<comment type="caution">
    <text evidence="12">The sequence shown here is derived from an EMBL/GenBank/DDBJ whole genome shotgun (WGS) entry which is preliminary data.</text>
</comment>
<comment type="similarity">
    <text evidence="1 8 9">Belongs to the GreA/GreB family.</text>
</comment>
<evidence type="ECO:0000256" key="1">
    <source>
        <dbReference type="ARBA" id="ARBA00008213"/>
    </source>
</evidence>
<evidence type="ECO:0000256" key="4">
    <source>
        <dbReference type="ARBA" id="ARBA00023125"/>
    </source>
</evidence>
<keyword evidence="4 8" id="KW-0238">DNA-binding</keyword>
<feature type="coiled-coil region" evidence="8">
    <location>
        <begin position="14"/>
        <end position="78"/>
    </location>
</feature>
<keyword evidence="12" id="KW-0648">Protein biosynthesis</keyword>
<dbReference type="PANTHER" id="PTHR30437:SF4">
    <property type="entry name" value="TRANSCRIPTION ELONGATION FACTOR GREA"/>
    <property type="match status" value="1"/>
</dbReference>
<dbReference type="PANTHER" id="PTHR30437">
    <property type="entry name" value="TRANSCRIPTION ELONGATION FACTOR GREA"/>
    <property type="match status" value="1"/>
</dbReference>
<feature type="domain" description="Transcription elongation factor GreA/GreB N-terminal" evidence="11">
    <location>
        <begin position="7"/>
        <end position="77"/>
    </location>
</feature>
<dbReference type="InterPro" id="IPR006359">
    <property type="entry name" value="Tscrpt_elong_fac_GreA"/>
</dbReference>
<dbReference type="SUPFAM" id="SSF54534">
    <property type="entry name" value="FKBP-like"/>
    <property type="match status" value="1"/>
</dbReference>
<dbReference type="Gene3D" id="1.10.287.180">
    <property type="entry name" value="Transcription elongation factor, GreA/GreB, N-terminal domain"/>
    <property type="match status" value="1"/>
</dbReference>
<protein>
    <recommendedName>
        <fullName evidence="2 8">Transcription elongation factor GreA</fullName>
    </recommendedName>
    <alternativeName>
        <fullName evidence="7 8">Transcript cleavage factor GreA</fullName>
    </alternativeName>
</protein>
<keyword evidence="8" id="KW-0175">Coiled coil</keyword>
<organism evidence="12 13">
    <name type="scientific">candidate division WWE3 bacterium</name>
    <dbReference type="NCBI Taxonomy" id="2053526"/>
    <lineage>
        <taxon>Bacteria</taxon>
        <taxon>Katanobacteria</taxon>
    </lineage>
</organism>
<keyword evidence="3 8" id="KW-0805">Transcription regulation</keyword>
<dbReference type="FunFam" id="1.10.287.180:FF:000001">
    <property type="entry name" value="Transcription elongation factor GreA"/>
    <property type="match status" value="1"/>
</dbReference>
<dbReference type="EMBL" id="JAGQNX010000027">
    <property type="protein sequence ID" value="MCA9308061.1"/>
    <property type="molecule type" value="Genomic_DNA"/>
</dbReference>
<evidence type="ECO:0000259" key="10">
    <source>
        <dbReference type="Pfam" id="PF01272"/>
    </source>
</evidence>
<feature type="domain" description="Transcription elongation factor GreA/GreB C-terminal" evidence="10">
    <location>
        <begin position="84"/>
        <end position="153"/>
    </location>
</feature>
<dbReference type="Pfam" id="PF01272">
    <property type="entry name" value="GreA_GreB"/>
    <property type="match status" value="1"/>
</dbReference>
<keyword evidence="12" id="KW-0251">Elongation factor</keyword>
<reference evidence="12" key="2">
    <citation type="journal article" date="2021" name="Microbiome">
        <title>Successional dynamics and alternative stable states in a saline activated sludge microbial community over 9 years.</title>
        <authorList>
            <person name="Wang Y."/>
            <person name="Ye J."/>
            <person name="Ju F."/>
            <person name="Liu L."/>
            <person name="Boyd J.A."/>
            <person name="Deng Y."/>
            <person name="Parks D.H."/>
            <person name="Jiang X."/>
            <person name="Yin X."/>
            <person name="Woodcroft B.J."/>
            <person name="Tyson G.W."/>
            <person name="Hugenholtz P."/>
            <person name="Polz M.F."/>
            <person name="Zhang T."/>
        </authorList>
    </citation>
    <scope>NUCLEOTIDE SEQUENCE</scope>
    <source>
        <strain evidence="12">HKST-UBA79</strain>
    </source>
</reference>
<evidence type="ECO:0000256" key="6">
    <source>
        <dbReference type="ARBA" id="ARBA00024916"/>
    </source>
</evidence>
<evidence type="ECO:0000256" key="2">
    <source>
        <dbReference type="ARBA" id="ARBA00013729"/>
    </source>
</evidence>
<dbReference type="PROSITE" id="PS00830">
    <property type="entry name" value="GREAB_2"/>
    <property type="match status" value="1"/>
</dbReference>
<dbReference type="InterPro" id="IPR023459">
    <property type="entry name" value="Tscrpt_elong_fac_GreA/B_fam"/>
</dbReference>
<dbReference type="Gene3D" id="3.10.50.30">
    <property type="entry name" value="Transcription elongation factor, GreA/GreB, C-terminal domain"/>
    <property type="match status" value="1"/>
</dbReference>
<dbReference type="SUPFAM" id="SSF46557">
    <property type="entry name" value="GreA transcript cleavage protein, N-terminal domain"/>
    <property type="match status" value="1"/>
</dbReference>
<evidence type="ECO:0000259" key="11">
    <source>
        <dbReference type="Pfam" id="PF03449"/>
    </source>
</evidence>
<evidence type="ECO:0000313" key="13">
    <source>
        <dbReference type="Proteomes" id="UP000740557"/>
    </source>
</evidence>
<sequence length="153" mass="16745">MSNTDVVYLTKEGLEKLKDELKQLTTVKREEVARRIQEARAFGDLSENAAYDAARDEQARIEARISELEEILKNAQVSKGGTSAIVVGSKVTLHIDGDEEIFHIVGAPEADPMSNRVSHESPLGSSLLGKKVGETIDVEAPVGKLTYKILKIE</sequence>
<dbReference type="GO" id="GO:0006354">
    <property type="term" value="P:DNA-templated transcription elongation"/>
    <property type="evidence" value="ECO:0007669"/>
    <property type="project" value="TreeGrafter"/>
</dbReference>
<comment type="function">
    <text evidence="6 8 9">Necessary for efficient RNA polymerase transcription elongation past template-encoded arresting sites. The arresting sites in DNA have the property of trapping a certain fraction of elongating RNA polymerases that pass through, resulting in locked ternary complexes. Cleavage of the nascent transcript by cleavage factors such as GreA or GreB allows the resumption of elongation from the new 3'terminus. GreA releases sequences of 2 to 3 nucleotides.</text>
</comment>
<dbReference type="InterPro" id="IPR036953">
    <property type="entry name" value="GreA/GreB_C_sf"/>
</dbReference>
<dbReference type="NCBIfam" id="TIGR01462">
    <property type="entry name" value="greA"/>
    <property type="match status" value="1"/>
</dbReference>
<dbReference type="InterPro" id="IPR022691">
    <property type="entry name" value="Tscrpt_elong_fac_GreA/B_N"/>
</dbReference>
<proteinExistence type="inferred from homology"/>
<dbReference type="InterPro" id="IPR001437">
    <property type="entry name" value="Tscrpt_elong_fac_GreA/B_C"/>
</dbReference>
<dbReference type="PIRSF" id="PIRSF006092">
    <property type="entry name" value="GreA_GreB"/>
    <property type="match status" value="1"/>
</dbReference>
<dbReference type="HAMAP" id="MF_00105">
    <property type="entry name" value="GreA_GreB"/>
    <property type="match status" value="1"/>
</dbReference>
<evidence type="ECO:0000313" key="12">
    <source>
        <dbReference type="EMBL" id="MCA9308061.1"/>
    </source>
</evidence>
<dbReference type="GO" id="GO:0003746">
    <property type="term" value="F:translation elongation factor activity"/>
    <property type="evidence" value="ECO:0007669"/>
    <property type="project" value="UniProtKB-KW"/>
</dbReference>
<dbReference type="GO" id="GO:0003677">
    <property type="term" value="F:DNA binding"/>
    <property type="evidence" value="ECO:0007669"/>
    <property type="project" value="UniProtKB-UniRule"/>
</dbReference>
<name>A0A955EAT5_UNCKA</name>
<accession>A0A955EAT5</accession>
<evidence type="ECO:0000256" key="9">
    <source>
        <dbReference type="RuleBase" id="RU000556"/>
    </source>
</evidence>
<keyword evidence="5 8" id="KW-0804">Transcription</keyword>
<dbReference type="AlphaFoldDB" id="A0A955EAT5"/>
<evidence type="ECO:0000256" key="5">
    <source>
        <dbReference type="ARBA" id="ARBA00023163"/>
    </source>
</evidence>
<dbReference type="InterPro" id="IPR028624">
    <property type="entry name" value="Tscrpt_elong_fac_GreA/B"/>
</dbReference>
<gene>
    <name evidence="8 12" type="primary">greA</name>
    <name evidence="12" type="ORF">KC980_00980</name>
</gene>
<dbReference type="InterPro" id="IPR018151">
    <property type="entry name" value="TF_GreA/GreB_CS"/>
</dbReference>
<evidence type="ECO:0000256" key="3">
    <source>
        <dbReference type="ARBA" id="ARBA00023015"/>
    </source>
</evidence>
<evidence type="ECO:0000256" key="8">
    <source>
        <dbReference type="HAMAP-Rule" id="MF_00105"/>
    </source>
</evidence>